<proteinExistence type="predicted"/>
<feature type="signal peptide" evidence="1">
    <location>
        <begin position="1"/>
        <end position="19"/>
    </location>
</feature>
<reference evidence="2 3" key="1">
    <citation type="submission" date="2019-03" db="EMBL/GenBank/DDBJ databases">
        <title>Genomic Encyclopedia of Archaeal and Bacterial Type Strains, Phase II (KMG-II): from individual species to whole genera.</title>
        <authorList>
            <person name="Goeker M."/>
        </authorList>
    </citation>
    <scope>NUCLEOTIDE SEQUENCE [LARGE SCALE GENOMIC DNA]</scope>
    <source>
        <strain evidence="2 3">DSM 28353</strain>
    </source>
</reference>
<dbReference type="EMBL" id="SNYV01000013">
    <property type="protein sequence ID" value="TDQ77884.1"/>
    <property type="molecule type" value="Genomic_DNA"/>
</dbReference>
<gene>
    <name evidence="2" type="ORF">CLV99_1853</name>
</gene>
<sequence length="152" mass="18047">MKHLLSTFIGIFFLLSSQAQTTNNPLLGTWQTIHLREIVSGHGEETVKEDDEYDYYSYRFASNGICYYRESFSRLDHPHNYRIDQNKVYLNVVPAHLKKIEEHNHNDDYDIDSNPKEYEFYIDPSTKNLVFIYTDEGSVIKIQRIYTLKKIK</sequence>
<dbReference type="AlphaFoldDB" id="A0A4R6WIV2"/>
<protein>
    <recommendedName>
        <fullName evidence="4">Lipocalin-like protein</fullName>
    </recommendedName>
</protein>
<keyword evidence="1" id="KW-0732">Signal</keyword>
<accession>A0A4R6WIV2</accession>
<keyword evidence="3" id="KW-1185">Reference proteome</keyword>
<comment type="caution">
    <text evidence="2">The sequence shown here is derived from an EMBL/GenBank/DDBJ whole genome shotgun (WGS) entry which is preliminary data.</text>
</comment>
<evidence type="ECO:0000256" key="1">
    <source>
        <dbReference type="SAM" id="SignalP"/>
    </source>
</evidence>
<evidence type="ECO:0000313" key="3">
    <source>
        <dbReference type="Proteomes" id="UP000295292"/>
    </source>
</evidence>
<dbReference type="Proteomes" id="UP000295292">
    <property type="component" value="Unassembled WGS sequence"/>
</dbReference>
<evidence type="ECO:0008006" key="4">
    <source>
        <dbReference type="Google" id="ProtNLM"/>
    </source>
</evidence>
<name>A0A4R6WIV2_9SPHI</name>
<feature type="chain" id="PRO_5020372394" description="Lipocalin-like protein" evidence="1">
    <location>
        <begin position="20"/>
        <end position="152"/>
    </location>
</feature>
<dbReference type="RefSeq" id="WP_133584156.1">
    <property type="nucleotide sequence ID" value="NZ_SNYV01000013.1"/>
</dbReference>
<organism evidence="2 3">
    <name type="scientific">Sphingobacterium yanglingense</name>
    <dbReference type="NCBI Taxonomy" id="1437280"/>
    <lineage>
        <taxon>Bacteria</taxon>
        <taxon>Pseudomonadati</taxon>
        <taxon>Bacteroidota</taxon>
        <taxon>Sphingobacteriia</taxon>
        <taxon>Sphingobacteriales</taxon>
        <taxon>Sphingobacteriaceae</taxon>
        <taxon>Sphingobacterium</taxon>
    </lineage>
</organism>
<evidence type="ECO:0000313" key="2">
    <source>
        <dbReference type="EMBL" id="TDQ77884.1"/>
    </source>
</evidence>